<dbReference type="GO" id="GO:0055085">
    <property type="term" value="P:transmembrane transport"/>
    <property type="evidence" value="ECO:0007669"/>
    <property type="project" value="InterPro"/>
</dbReference>
<dbReference type="InterPro" id="IPR005495">
    <property type="entry name" value="LptG/LptF_permease"/>
</dbReference>
<dbReference type="Proteomes" id="UP000298588">
    <property type="component" value="Chromosome"/>
</dbReference>
<evidence type="ECO:0000313" key="7">
    <source>
        <dbReference type="EMBL" id="QCK87021.1"/>
    </source>
</evidence>
<evidence type="ECO:0000256" key="5">
    <source>
        <dbReference type="ARBA" id="ARBA00023136"/>
    </source>
</evidence>
<keyword evidence="2" id="KW-1003">Cell membrane</keyword>
<dbReference type="NCBIfam" id="TIGR04407">
    <property type="entry name" value="LptF_YjgP"/>
    <property type="match status" value="1"/>
</dbReference>
<proteinExistence type="predicted"/>
<evidence type="ECO:0000256" key="1">
    <source>
        <dbReference type="ARBA" id="ARBA00004651"/>
    </source>
</evidence>
<evidence type="ECO:0000256" key="2">
    <source>
        <dbReference type="ARBA" id="ARBA00022475"/>
    </source>
</evidence>
<protein>
    <submittedName>
        <fullName evidence="7">LPS export ABC transporter permease LptF</fullName>
    </submittedName>
</protein>
<comment type="subcellular location">
    <subcellularLocation>
        <location evidence="1">Cell membrane</location>
        <topology evidence="1">Multi-pass membrane protein</topology>
    </subcellularLocation>
</comment>
<feature type="transmembrane region" description="Helical" evidence="6">
    <location>
        <begin position="125"/>
        <end position="143"/>
    </location>
</feature>
<dbReference type="InterPro" id="IPR030922">
    <property type="entry name" value="LptF"/>
</dbReference>
<feature type="transmembrane region" description="Helical" evidence="6">
    <location>
        <begin position="34"/>
        <end position="56"/>
    </location>
</feature>
<dbReference type="Pfam" id="PF03739">
    <property type="entry name" value="LptF_LptG"/>
    <property type="match status" value="1"/>
</dbReference>
<dbReference type="PANTHER" id="PTHR33529:SF6">
    <property type="entry name" value="YJGP_YJGQ FAMILY PERMEASE"/>
    <property type="match status" value="1"/>
</dbReference>
<dbReference type="EMBL" id="CP039865">
    <property type="protein sequence ID" value="QCK87021.1"/>
    <property type="molecule type" value="Genomic_DNA"/>
</dbReference>
<accession>A0A4D7QK75</accession>
<evidence type="ECO:0000256" key="4">
    <source>
        <dbReference type="ARBA" id="ARBA00022989"/>
    </source>
</evidence>
<keyword evidence="4 6" id="KW-1133">Transmembrane helix</keyword>
<gene>
    <name evidence="7" type="primary">lptF</name>
    <name evidence="7" type="ORF">E8L99_15255</name>
</gene>
<dbReference type="KEGG" id="paqt:E8L99_15255"/>
<name>A0A4D7QK75_9HYPH</name>
<keyword evidence="3 6" id="KW-0812">Transmembrane</keyword>
<feature type="transmembrane region" description="Helical" evidence="6">
    <location>
        <begin position="357"/>
        <end position="381"/>
    </location>
</feature>
<dbReference type="GO" id="GO:0015920">
    <property type="term" value="P:lipopolysaccharide transport"/>
    <property type="evidence" value="ECO:0007669"/>
    <property type="project" value="TreeGrafter"/>
</dbReference>
<evidence type="ECO:0000256" key="3">
    <source>
        <dbReference type="ARBA" id="ARBA00022692"/>
    </source>
</evidence>
<dbReference type="PANTHER" id="PTHR33529">
    <property type="entry name" value="SLR0882 PROTEIN-RELATED"/>
    <property type="match status" value="1"/>
</dbReference>
<feature type="transmembrane region" description="Helical" evidence="6">
    <location>
        <begin position="300"/>
        <end position="318"/>
    </location>
</feature>
<feature type="transmembrane region" description="Helical" evidence="6">
    <location>
        <begin position="330"/>
        <end position="351"/>
    </location>
</feature>
<evidence type="ECO:0000313" key="8">
    <source>
        <dbReference type="Proteomes" id="UP000298588"/>
    </source>
</evidence>
<evidence type="ECO:0000256" key="6">
    <source>
        <dbReference type="SAM" id="Phobius"/>
    </source>
</evidence>
<dbReference type="AlphaFoldDB" id="A0A4D7QK75"/>
<sequence>MSEQDRARRAPQCMLAGDIGPGMGSLERYIFRQAAVAFAGGLFVLTLIVWITQVLQRLDLVTNSGQTILLFFLMTSLGIPVLLALIAPIAMFMACVQTLNKLNGDSELIVMSAAGVPPSRIMRPLMMLTVIVMVAVGALSLHLTPSSIRYFRLLLTQVQANMLTAIVRPGQFTQAERGLTFHIRDRAPGGVLLGIVVSDTRDAAVHMTYVAERGLISEQPQGTFFVLENGNLQRRDTKTGQASIVVFERYAFDLSKLTQTAETIYRPSERYTSELMNPNPADPMFERWQGRFRQELHDRFAAPLYPLALMCIAFAMLGHARTTRQSRGTAVAGAITAMVVVRGLGFAVSGMVATRPWAIPLVYGVPLIAIVLFGAMALGWVRLRVPQSISRAFGEFTDRMAERFAARFAANGGS</sequence>
<organism evidence="7 8">
    <name type="scientific">Phreatobacter aquaticus</name>
    <dbReference type="NCBI Taxonomy" id="2570229"/>
    <lineage>
        <taxon>Bacteria</taxon>
        <taxon>Pseudomonadati</taxon>
        <taxon>Pseudomonadota</taxon>
        <taxon>Alphaproteobacteria</taxon>
        <taxon>Hyphomicrobiales</taxon>
        <taxon>Phreatobacteraceae</taxon>
        <taxon>Phreatobacter</taxon>
    </lineage>
</organism>
<dbReference type="OrthoDB" id="8477889at2"/>
<feature type="transmembrane region" description="Helical" evidence="6">
    <location>
        <begin position="68"/>
        <end position="96"/>
    </location>
</feature>
<dbReference type="GO" id="GO:0043190">
    <property type="term" value="C:ATP-binding cassette (ABC) transporter complex"/>
    <property type="evidence" value="ECO:0007669"/>
    <property type="project" value="InterPro"/>
</dbReference>
<keyword evidence="8" id="KW-1185">Reference proteome</keyword>
<reference evidence="7 8" key="1">
    <citation type="submission" date="2019-04" db="EMBL/GenBank/DDBJ databases">
        <title>Phreatobacter aquaticus sp. nov.</title>
        <authorList>
            <person name="Choi A."/>
            <person name="Baek K."/>
        </authorList>
    </citation>
    <scope>NUCLEOTIDE SEQUENCE [LARGE SCALE GENOMIC DNA]</scope>
    <source>
        <strain evidence="7 8">NMCR1094</strain>
    </source>
</reference>
<keyword evidence="5 6" id="KW-0472">Membrane</keyword>